<feature type="region of interest" description="Disordered" evidence="1">
    <location>
        <begin position="56"/>
        <end position="75"/>
    </location>
</feature>
<proteinExistence type="predicted"/>
<feature type="region of interest" description="Disordered" evidence="1">
    <location>
        <begin position="96"/>
        <end position="118"/>
    </location>
</feature>
<dbReference type="PaxDb" id="3827-XP_004496588.1"/>
<reference evidence="2" key="1">
    <citation type="journal article" date="2013" name="Nat. Biotechnol.">
        <title>Draft genome sequence of chickpea (Cicer arietinum) provides a resource for trait improvement.</title>
        <authorList>
            <person name="Varshney R.K."/>
            <person name="Song C."/>
            <person name="Saxena R.K."/>
            <person name="Azam S."/>
            <person name="Yu S."/>
            <person name="Sharpe A.G."/>
            <person name="Cannon S."/>
            <person name="Baek J."/>
            <person name="Rosen B.D."/>
            <person name="Tar'an B."/>
            <person name="Millan T."/>
            <person name="Zhang X."/>
            <person name="Ramsay L.D."/>
            <person name="Iwata A."/>
            <person name="Wang Y."/>
            <person name="Nelson W."/>
            <person name="Farmer A.D."/>
            <person name="Gaur P.M."/>
            <person name="Soderlund C."/>
            <person name="Penmetsa R.V."/>
            <person name="Xu C."/>
            <person name="Bharti A.K."/>
            <person name="He W."/>
            <person name="Winter P."/>
            <person name="Zhao S."/>
            <person name="Hane J.K."/>
            <person name="Carrasquilla-Garcia N."/>
            <person name="Condie J.A."/>
            <person name="Upadhyaya H.D."/>
            <person name="Luo M.C."/>
            <person name="Thudi M."/>
            <person name="Gowda C.L."/>
            <person name="Singh N.P."/>
            <person name="Lichtenzveig J."/>
            <person name="Gali K.K."/>
            <person name="Rubio J."/>
            <person name="Nadarajan N."/>
            <person name="Dolezel J."/>
            <person name="Bansal K.C."/>
            <person name="Xu X."/>
            <person name="Edwards D."/>
            <person name="Zhang G."/>
            <person name="Kahl G."/>
            <person name="Gil J."/>
            <person name="Singh K.B."/>
            <person name="Datta S.K."/>
            <person name="Jackson S.A."/>
            <person name="Wang J."/>
            <person name="Cook D.R."/>
        </authorList>
    </citation>
    <scope>NUCLEOTIDE SEQUENCE [LARGE SCALE GENOMIC DNA]</scope>
    <source>
        <strain evidence="2">cv. CDC Frontier</strain>
    </source>
</reference>
<evidence type="ECO:0000313" key="2">
    <source>
        <dbReference type="Proteomes" id="UP000087171"/>
    </source>
</evidence>
<reference evidence="3" key="2">
    <citation type="submission" date="2025-08" db="UniProtKB">
        <authorList>
            <consortium name="RefSeq"/>
        </authorList>
    </citation>
    <scope>IDENTIFICATION</scope>
    <source>
        <tissue evidence="3">Etiolated seedlings</tissue>
    </source>
</reference>
<feature type="compositionally biased region" description="Polar residues" evidence="1">
    <location>
        <begin position="59"/>
        <end position="70"/>
    </location>
</feature>
<accession>A0A1S2XYP9</accession>
<dbReference type="OrthoDB" id="751338at2759"/>
<dbReference type="RefSeq" id="XP_004496588.1">
    <property type="nucleotide sequence ID" value="XM_004496531.3"/>
</dbReference>
<evidence type="ECO:0000256" key="1">
    <source>
        <dbReference type="SAM" id="MobiDB-lite"/>
    </source>
</evidence>
<dbReference type="AlphaFoldDB" id="A0A1S2XYP9"/>
<name>A0A1S2XYP9_CICAR</name>
<gene>
    <name evidence="3" type="primary">LOC101504477</name>
</gene>
<protein>
    <submittedName>
        <fullName evidence="3">Uncharacterized protein LOC101504477</fullName>
    </submittedName>
</protein>
<sequence>MGSNVHVPFKTETTSVWTDEMHVQFLKTMEASFIRKMLQQNRDGCSRLKRQLPDKKIASSDSMVPSTKIASSKRTRRRLIEVHNSSLEQVVPQLENGKEGASASCVAVDVDEEHSRSD</sequence>
<dbReference type="KEGG" id="cam:101504477"/>
<dbReference type="GeneID" id="101504477"/>
<evidence type="ECO:0000313" key="3">
    <source>
        <dbReference type="RefSeq" id="XP_004496588.1"/>
    </source>
</evidence>
<dbReference type="Proteomes" id="UP000087171">
    <property type="component" value="Chromosome Ca4"/>
</dbReference>
<organism evidence="2 3">
    <name type="scientific">Cicer arietinum</name>
    <name type="common">Chickpea</name>
    <name type="synonym">Garbanzo</name>
    <dbReference type="NCBI Taxonomy" id="3827"/>
    <lineage>
        <taxon>Eukaryota</taxon>
        <taxon>Viridiplantae</taxon>
        <taxon>Streptophyta</taxon>
        <taxon>Embryophyta</taxon>
        <taxon>Tracheophyta</taxon>
        <taxon>Spermatophyta</taxon>
        <taxon>Magnoliopsida</taxon>
        <taxon>eudicotyledons</taxon>
        <taxon>Gunneridae</taxon>
        <taxon>Pentapetalae</taxon>
        <taxon>rosids</taxon>
        <taxon>fabids</taxon>
        <taxon>Fabales</taxon>
        <taxon>Fabaceae</taxon>
        <taxon>Papilionoideae</taxon>
        <taxon>50 kb inversion clade</taxon>
        <taxon>NPAAA clade</taxon>
        <taxon>Hologalegina</taxon>
        <taxon>IRL clade</taxon>
        <taxon>Cicereae</taxon>
        <taxon>Cicer</taxon>
    </lineage>
</organism>
<keyword evidence="2" id="KW-1185">Reference proteome</keyword>